<dbReference type="Proteomes" id="UP001574673">
    <property type="component" value="Unassembled WGS sequence"/>
</dbReference>
<feature type="chain" id="PRO_5046043916" evidence="12">
    <location>
        <begin position="24"/>
        <end position="720"/>
    </location>
</feature>
<dbReference type="PROSITE" id="PS52016">
    <property type="entry name" value="TONB_DEPENDENT_REC_3"/>
    <property type="match status" value="1"/>
</dbReference>
<dbReference type="EMBL" id="JBEUWX010000002">
    <property type="protein sequence ID" value="MFA9949463.1"/>
    <property type="molecule type" value="Genomic_DNA"/>
</dbReference>
<evidence type="ECO:0000256" key="5">
    <source>
        <dbReference type="ARBA" id="ARBA00022692"/>
    </source>
</evidence>
<dbReference type="Pfam" id="PF07715">
    <property type="entry name" value="Plug"/>
    <property type="match status" value="1"/>
</dbReference>
<evidence type="ECO:0000256" key="4">
    <source>
        <dbReference type="ARBA" id="ARBA00022452"/>
    </source>
</evidence>
<dbReference type="InterPro" id="IPR037066">
    <property type="entry name" value="Plug_dom_sf"/>
</dbReference>
<keyword evidence="16" id="KW-1185">Reference proteome</keyword>
<feature type="domain" description="TonB-dependent receptor plug" evidence="14">
    <location>
        <begin position="62"/>
        <end position="167"/>
    </location>
</feature>
<evidence type="ECO:0000256" key="10">
    <source>
        <dbReference type="PROSITE-ProRule" id="PRU01360"/>
    </source>
</evidence>
<evidence type="ECO:0000256" key="6">
    <source>
        <dbReference type="ARBA" id="ARBA00023077"/>
    </source>
</evidence>
<dbReference type="InterPro" id="IPR011276">
    <property type="entry name" value="TonB_haem/Hb_rcpt"/>
</dbReference>
<dbReference type="CDD" id="cd01347">
    <property type="entry name" value="ligand_gated_channel"/>
    <property type="match status" value="1"/>
</dbReference>
<evidence type="ECO:0000256" key="2">
    <source>
        <dbReference type="ARBA" id="ARBA00009810"/>
    </source>
</evidence>
<keyword evidence="5 10" id="KW-0812">Transmembrane</keyword>
<comment type="caution">
    <text evidence="15">The sequence shown here is derived from an EMBL/GenBank/DDBJ whole genome shotgun (WGS) entry which is preliminary data.</text>
</comment>
<dbReference type="Gene3D" id="2.170.130.10">
    <property type="entry name" value="TonB-dependent receptor, plug domain"/>
    <property type="match status" value="1"/>
</dbReference>
<evidence type="ECO:0000256" key="3">
    <source>
        <dbReference type="ARBA" id="ARBA00022448"/>
    </source>
</evidence>
<name>A0ABV4UCS9_9RHOO</name>
<keyword evidence="6 11" id="KW-0798">TonB box</keyword>
<dbReference type="SUPFAM" id="SSF56935">
    <property type="entry name" value="Porins"/>
    <property type="match status" value="1"/>
</dbReference>
<keyword evidence="8 15" id="KW-0675">Receptor</keyword>
<keyword evidence="7 10" id="KW-0472">Membrane</keyword>
<accession>A0ABV4UCS9</accession>
<gene>
    <name evidence="15" type="ORF">ABCS64_03820</name>
</gene>
<evidence type="ECO:0000256" key="11">
    <source>
        <dbReference type="RuleBase" id="RU003357"/>
    </source>
</evidence>
<keyword evidence="3 10" id="KW-0813">Transport</keyword>
<reference evidence="16" key="1">
    <citation type="submission" date="2024-06" db="EMBL/GenBank/DDBJ databases">
        <title>Radixoralia hellwigii gen. nov., sp nov., isolated from a root canal in the human oral cavity.</title>
        <authorList>
            <person name="Bartsch S."/>
            <person name="Wittmer A."/>
            <person name="Schulz A.-K."/>
            <person name="Neumann-Schaal M."/>
            <person name="Wolf J."/>
            <person name="Gronow S."/>
            <person name="Tennert C."/>
            <person name="Haecker G."/>
            <person name="Cieplik F."/>
            <person name="Al-Ahmad A."/>
        </authorList>
    </citation>
    <scope>NUCLEOTIDE SEQUENCE [LARGE SCALE GENOMIC DNA]</scope>
    <source>
        <strain evidence="16">Wk13</strain>
    </source>
</reference>
<dbReference type="InterPro" id="IPR012910">
    <property type="entry name" value="Plug_dom"/>
</dbReference>
<feature type="domain" description="TonB-dependent receptor-like beta-barrel" evidence="13">
    <location>
        <begin position="271"/>
        <end position="689"/>
    </location>
</feature>
<protein>
    <submittedName>
        <fullName evidence="15">TonB-dependent receptor</fullName>
    </submittedName>
</protein>
<dbReference type="InterPro" id="IPR039426">
    <property type="entry name" value="TonB-dep_rcpt-like"/>
</dbReference>
<evidence type="ECO:0000256" key="9">
    <source>
        <dbReference type="ARBA" id="ARBA00023237"/>
    </source>
</evidence>
<evidence type="ECO:0000313" key="15">
    <source>
        <dbReference type="EMBL" id="MFA9949463.1"/>
    </source>
</evidence>
<dbReference type="Pfam" id="PF00593">
    <property type="entry name" value="TonB_dep_Rec_b-barrel"/>
    <property type="match status" value="1"/>
</dbReference>
<dbReference type="InterPro" id="IPR036942">
    <property type="entry name" value="Beta-barrel_TonB_sf"/>
</dbReference>
<keyword evidence="4 10" id="KW-1134">Transmembrane beta strand</keyword>
<keyword evidence="12" id="KW-0732">Signal</keyword>
<comment type="subcellular location">
    <subcellularLocation>
        <location evidence="1 10">Cell outer membrane</location>
        <topology evidence="1 10">Multi-pass membrane protein</topology>
    </subcellularLocation>
</comment>
<evidence type="ECO:0000259" key="14">
    <source>
        <dbReference type="Pfam" id="PF07715"/>
    </source>
</evidence>
<evidence type="ECO:0000256" key="1">
    <source>
        <dbReference type="ARBA" id="ARBA00004571"/>
    </source>
</evidence>
<evidence type="ECO:0000313" key="16">
    <source>
        <dbReference type="Proteomes" id="UP001574673"/>
    </source>
</evidence>
<evidence type="ECO:0000259" key="13">
    <source>
        <dbReference type="Pfam" id="PF00593"/>
    </source>
</evidence>
<organism evidence="15 16">
    <name type="scientific">Dentiradicibacter hellwigii</name>
    <dbReference type="NCBI Taxonomy" id="3149053"/>
    <lineage>
        <taxon>Bacteria</taxon>
        <taxon>Pseudomonadati</taxon>
        <taxon>Pseudomonadota</taxon>
        <taxon>Betaproteobacteria</taxon>
        <taxon>Rhodocyclales</taxon>
        <taxon>Rhodocyclaceae</taxon>
        <taxon>Dentiradicibacter</taxon>
    </lineage>
</organism>
<proteinExistence type="inferred from homology"/>
<feature type="signal peptide" evidence="12">
    <location>
        <begin position="1"/>
        <end position="23"/>
    </location>
</feature>
<keyword evidence="9 10" id="KW-0998">Cell outer membrane</keyword>
<evidence type="ECO:0000256" key="7">
    <source>
        <dbReference type="ARBA" id="ARBA00023136"/>
    </source>
</evidence>
<evidence type="ECO:0000256" key="8">
    <source>
        <dbReference type="ARBA" id="ARBA00023170"/>
    </source>
</evidence>
<dbReference type="PANTHER" id="PTHR30069">
    <property type="entry name" value="TONB-DEPENDENT OUTER MEMBRANE RECEPTOR"/>
    <property type="match status" value="1"/>
</dbReference>
<dbReference type="InterPro" id="IPR000531">
    <property type="entry name" value="Beta-barrel_TonB"/>
</dbReference>
<dbReference type="NCBIfam" id="TIGR01785">
    <property type="entry name" value="TonB-hemin"/>
    <property type="match status" value="1"/>
</dbReference>
<sequence>MKKTCLANSIALLGVCLSIPAFAQENDSAKPPRTSSDSASTEVSLAPVTVTANRMDSSAATYAGQVSVLENEDLQGSENVVESLSQIPGFETGYDHGRQIGSQFKIRGFGYQSENRVIIEQDGIRRSVNMFSNHISSFRTDPNLLKEVEVVKGGSSVLHGSGAIGGIVSMRTKDAKDFLAAGKETGLTVGGRYDVNNSRSGYLAFAFDPKNSPFDFVVYGRRAEFGDNKLAAGGVVTTDGKRITHAANDENIKNTMLKLGWDMTPEQRLSFSYFDYNENLETTWQTLYGVDPGKSPVYGWLKQKDYSVSYQFAPANNPWIDLEAKLYTSKASYSRIWDGLSANRYTNWDERWGLGVKNKSKFKLGAVDNQLVIGLDYEDRNEDAHMVNKGKVSAFGSMPNYYKDLGIYAQDTASFGKLDVTLGARYDSFQRGVDKGGAKGYKDSRLSPKVSLAYQAFDGIYLLAGYAETFRGPTPHETSSDGALNPHYWYVPNANLKPETAKEYEIGFSVDKQNLLGHDELYFKATYFDGKIEDMISLKEAPELGTPPDIGDRVTTRQYAQYRNVSAAKRKGYEVEGKYRWRDWKFGGGYDHLKIIDSATGKLEQPSVDKLSFNASYTHPGWKLTGGVKLTHWFKPKRDIYVRKIRGVEYRYINQAFTIVDLFGSWKPVDSGMSFFDKNFTLNFGINNLFDRKRIHYNSYDTTTMVGRGRNYYVSFDKRF</sequence>
<evidence type="ECO:0000256" key="12">
    <source>
        <dbReference type="SAM" id="SignalP"/>
    </source>
</evidence>
<dbReference type="PANTHER" id="PTHR30069:SF41">
    <property type="entry name" value="HEME_HEMOPEXIN UTILIZATION PROTEIN C"/>
    <property type="match status" value="1"/>
</dbReference>
<comment type="similarity">
    <text evidence="2 10 11">Belongs to the TonB-dependent receptor family.</text>
</comment>
<dbReference type="Gene3D" id="2.40.170.20">
    <property type="entry name" value="TonB-dependent receptor, beta-barrel domain"/>
    <property type="match status" value="1"/>
</dbReference>
<dbReference type="RefSeq" id="WP_418890589.1">
    <property type="nucleotide sequence ID" value="NZ_JBEUWX010000002.1"/>
</dbReference>